<reference evidence="2 3" key="1">
    <citation type="submission" date="2019-09" db="EMBL/GenBank/DDBJ databases">
        <title>YIM 132548 draft genome.</title>
        <authorList>
            <person name="Jiang L."/>
        </authorList>
    </citation>
    <scope>NUCLEOTIDE SEQUENCE [LARGE SCALE GENOMIC DNA]</scope>
    <source>
        <strain evidence="2 3">YIM 132548</strain>
    </source>
</reference>
<protein>
    <submittedName>
        <fullName evidence="2">PilZ domain-containing protein</fullName>
    </submittedName>
</protein>
<dbReference type="Pfam" id="PF07238">
    <property type="entry name" value="PilZ"/>
    <property type="match status" value="1"/>
</dbReference>
<evidence type="ECO:0000259" key="1">
    <source>
        <dbReference type="Pfam" id="PF07238"/>
    </source>
</evidence>
<feature type="domain" description="PilZ" evidence="1">
    <location>
        <begin position="4"/>
        <end position="82"/>
    </location>
</feature>
<comment type="caution">
    <text evidence="2">The sequence shown here is derived from an EMBL/GenBank/DDBJ whole genome shotgun (WGS) entry which is preliminary data.</text>
</comment>
<dbReference type="Gene3D" id="2.40.10.220">
    <property type="entry name" value="predicted glycosyltransferase like domains"/>
    <property type="match status" value="1"/>
</dbReference>
<gene>
    <name evidence="2" type="ORF">F6X51_18365</name>
</gene>
<accession>A0A6N6MP40</accession>
<name>A0A6N6MP40_9HYPH</name>
<dbReference type="InterPro" id="IPR009875">
    <property type="entry name" value="PilZ_domain"/>
</dbReference>
<dbReference type="AlphaFoldDB" id="A0A6N6MP40"/>
<dbReference type="EMBL" id="VZZJ01000017">
    <property type="protein sequence ID" value="KAB1071774.1"/>
    <property type="molecule type" value="Genomic_DNA"/>
</dbReference>
<evidence type="ECO:0000313" key="3">
    <source>
        <dbReference type="Proteomes" id="UP000441523"/>
    </source>
</evidence>
<dbReference type="RefSeq" id="WP_150965127.1">
    <property type="nucleotide sequence ID" value="NZ_VZZJ01000017.1"/>
</dbReference>
<proteinExistence type="predicted"/>
<keyword evidence="3" id="KW-1185">Reference proteome</keyword>
<evidence type="ECO:0000313" key="2">
    <source>
        <dbReference type="EMBL" id="KAB1071774.1"/>
    </source>
</evidence>
<dbReference type="GO" id="GO:0035438">
    <property type="term" value="F:cyclic-di-GMP binding"/>
    <property type="evidence" value="ECO:0007669"/>
    <property type="project" value="InterPro"/>
</dbReference>
<dbReference type="Proteomes" id="UP000441523">
    <property type="component" value="Unassembled WGS sequence"/>
</dbReference>
<organism evidence="2 3">
    <name type="scientific">Methylobacterium planeticum</name>
    <dbReference type="NCBI Taxonomy" id="2615211"/>
    <lineage>
        <taxon>Bacteria</taxon>
        <taxon>Pseudomonadati</taxon>
        <taxon>Pseudomonadota</taxon>
        <taxon>Alphaproteobacteria</taxon>
        <taxon>Hyphomicrobiales</taxon>
        <taxon>Methylobacteriaceae</taxon>
        <taxon>Methylobacterium</taxon>
    </lineage>
</organism>
<sequence>MSEHRKETRQRVFLKGRIMFNHGASSMDCLVRDLSTSGARLALTETATLPEAFDLLIPQKDRTYRSMLRWRRDDAVGITFAEAAGAEPVAAASAPPLAPPAPALDASLEILLRRIGELESENAALRRVLATMSQPASPATAA</sequence>
<dbReference type="SUPFAM" id="SSF141371">
    <property type="entry name" value="PilZ domain-like"/>
    <property type="match status" value="1"/>
</dbReference>